<sequence length="78" mass="8825">MPKYLELVCPEPELENDGYEIPNQMLSLKSTIENVVRKSATNLSDNDNSVKNKDNVNDKVNDVNDKDSFNQQPISAQK</sequence>
<feature type="region of interest" description="Disordered" evidence="1">
    <location>
        <begin position="40"/>
        <end position="78"/>
    </location>
</feature>
<keyword evidence="3" id="KW-1185">Reference proteome</keyword>
<feature type="compositionally biased region" description="Basic and acidic residues" evidence="1">
    <location>
        <begin position="48"/>
        <end position="68"/>
    </location>
</feature>
<evidence type="ECO:0000313" key="2">
    <source>
        <dbReference type="EMBL" id="KAJ8952659.1"/>
    </source>
</evidence>
<evidence type="ECO:0000256" key="1">
    <source>
        <dbReference type="SAM" id="MobiDB-lite"/>
    </source>
</evidence>
<dbReference type="AlphaFoldDB" id="A0AAV8YLW1"/>
<gene>
    <name evidence="2" type="ORF">NQ318_020974</name>
</gene>
<name>A0AAV8YLW1_9CUCU</name>
<comment type="caution">
    <text evidence="2">The sequence shown here is derived from an EMBL/GenBank/DDBJ whole genome shotgun (WGS) entry which is preliminary data.</text>
</comment>
<proteinExistence type="predicted"/>
<dbReference type="Proteomes" id="UP001162162">
    <property type="component" value="Unassembled WGS sequence"/>
</dbReference>
<reference evidence="2" key="1">
    <citation type="journal article" date="2023" name="Insect Mol. Biol.">
        <title>Genome sequencing provides insights into the evolution of gene families encoding plant cell wall-degrading enzymes in longhorned beetles.</title>
        <authorList>
            <person name="Shin N.R."/>
            <person name="Okamura Y."/>
            <person name="Kirsch R."/>
            <person name="Pauchet Y."/>
        </authorList>
    </citation>
    <scope>NUCLEOTIDE SEQUENCE</scope>
    <source>
        <strain evidence="2">AMC_N1</strain>
    </source>
</reference>
<organism evidence="2 3">
    <name type="scientific">Aromia moschata</name>
    <dbReference type="NCBI Taxonomy" id="1265417"/>
    <lineage>
        <taxon>Eukaryota</taxon>
        <taxon>Metazoa</taxon>
        <taxon>Ecdysozoa</taxon>
        <taxon>Arthropoda</taxon>
        <taxon>Hexapoda</taxon>
        <taxon>Insecta</taxon>
        <taxon>Pterygota</taxon>
        <taxon>Neoptera</taxon>
        <taxon>Endopterygota</taxon>
        <taxon>Coleoptera</taxon>
        <taxon>Polyphaga</taxon>
        <taxon>Cucujiformia</taxon>
        <taxon>Chrysomeloidea</taxon>
        <taxon>Cerambycidae</taxon>
        <taxon>Cerambycinae</taxon>
        <taxon>Callichromatini</taxon>
        <taxon>Aromia</taxon>
    </lineage>
</organism>
<feature type="compositionally biased region" description="Polar residues" evidence="1">
    <location>
        <begin position="69"/>
        <end position="78"/>
    </location>
</feature>
<protein>
    <submittedName>
        <fullName evidence="2">Uncharacterized protein</fullName>
    </submittedName>
</protein>
<accession>A0AAV8YLW1</accession>
<evidence type="ECO:0000313" key="3">
    <source>
        <dbReference type="Proteomes" id="UP001162162"/>
    </source>
</evidence>
<dbReference type="EMBL" id="JAPWTK010000065">
    <property type="protein sequence ID" value="KAJ8952659.1"/>
    <property type="molecule type" value="Genomic_DNA"/>
</dbReference>